<dbReference type="STRING" id="1385510.GCA_000425205_00015"/>
<dbReference type="InterPro" id="IPR037126">
    <property type="entry name" value="PdaC/RsiV-like_sf"/>
</dbReference>
<dbReference type="Proteomes" id="UP000030528">
    <property type="component" value="Unassembled WGS sequence"/>
</dbReference>
<evidence type="ECO:0000313" key="4">
    <source>
        <dbReference type="EMBL" id="KGX94111.1"/>
    </source>
</evidence>
<name>A0A0A5GLF6_9BACI</name>
<accession>A0A0A5GLF6</accession>
<dbReference type="RefSeq" id="WP_026798853.1">
    <property type="nucleotide sequence ID" value="NZ_AULI01000001.1"/>
</dbReference>
<sequence>MRKFVYVALMAIVGSAIWMTFTSAAEEANRLWEEKVYKETSSQLEVNVTYPHFIGLEDEAFQKKLNKRIEKRVKQTIADVKEEADETPGFPYILYMTYDVKQDVHFYSVVLREETSRGNNFDQRVHSYNFENIDEASFVPIKEYVPNVDELNKAIKRQIDQRPNEFFTGDEGFKGVRDNQPYYVEDGKITVIFNKYEIAPGYVGTPEFTIPLDEIQ</sequence>
<dbReference type="Pfam" id="PF11738">
    <property type="entry name" value="DUF3298"/>
    <property type="match status" value="1"/>
</dbReference>
<evidence type="ECO:0000259" key="2">
    <source>
        <dbReference type="Pfam" id="PF11738"/>
    </source>
</evidence>
<dbReference type="eggNOG" id="COG5513">
    <property type="taxonomic scope" value="Bacteria"/>
</dbReference>
<keyword evidence="5" id="KW-1185">Reference proteome</keyword>
<dbReference type="Gene3D" id="3.90.640.20">
    <property type="entry name" value="Heat-shock cognate protein, ATPase"/>
    <property type="match status" value="1"/>
</dbReference>
<evidence type="ECO:0000259" key="3">
    <source>
        <dbReference type="Pfam" id="PF13739"/>
    </source>
</evidence>
<feature type="chain" id="PRO_5002010881" description="DUF3298 domain-containing protein" evidence="1">
    <location>
        <begin position="25"/>
        <end position="216"/>
    </location>
</feature>
<evidence type="ECO:0000256" key="1">
    <source>
        <dbReference type="SAM" id="SignalP"/>
    </source>
</evidence>
<feature type="domain" description="DUF3298" evidence="2">
    <location>
        <begin position="148"/>
        <end position="212"/>
    </location>
</feature>
<dbReference type="InterPro" id="IPR025303">
    <property type="entry name" value="PdaC"/>
</dbReference>
<organism evidence="4 5">
    <name type="scientific">Pontibacillus halophilus JSM 076056 = DSM 19796</name>
    <dbReference type="NCBI Taxonomy" id="1385510"/>
    <lineage>
        <taxon>Bacteria</taxon>
        <taxon>Bacillati</taxon>
        <taxon>Bacillota</taxon>
        <taxon>Bacilli</taxon>
        <taxon>Bacillales</taxon>
        <taxon>Bacillaceae</taxon>
        <taxon>Pontibacillus</taxon>
    </lineage>
</organism>
<protein>
    <recommendedName>
        <fullName evidence="6">DUF3298 domain-containing protein</fullName>
    </recommendedName>
</protein>
<gene>
    <name evidence="4" type="ORF">N781_02335</name>
</gene>
<feature type="domain" description="Deacetylase PdaC" evidence="3">
    <location>
        <begin position="39"/>
        <end position="112"/>
    </location>
</feature>
<feature type="signal peptide" evidence="1">
    <location>
        <begin position="1"/>
        <end position="24"/>
    </location>
</feature>
<dbReference type="Pfam" id="PF13739">
    <property type="entry name" value="PdaC"/>
    <property type="match status" value="1"/>
</dbReference>
<dbReference type="Gene3D" id="3.30.565.40">
    <property type="entry name" value="Fervidobacterium nodosum Rt17-B1 like"/>
    <property type="match status" value="1"/>
</dbReference>
<dbReference type="OrthoDB" id="5637at2"/>
<proteinExistence type="predicted"/>
<keyword evidence="1" id="KW-0732">Signal</keyword>
<reference evidence="4 5" key="1">
    <citation type="submission" date="2013-08" db="EMBL/GenBank/DDBJ databases">
        <authorList>
            <person name="Huang J."/>
            <person name="Wang G."/>
        </authorList>
    </citation>
    <scope>NUCLEOTIDE SEQUENCE [LARGE SCALE GENOMIC DNA]</scope>
    <source>
        <strain evidence="4 5">JSM 076056</strain>
    </source>
</reference>
<dbReference type="EMBL" id="AVPE01000001">
    <property type="protein sequence ID" value="KGX94111.1"/>
    <property type="molecule type" value="Genomic_DNA"/>
</dbReference>
<dbReference type="InterPro" id="IPR021729">
    <property type="entry name" value="DUF3298"/>
</dbReference>
<comment type="caution">
    <text evidence="4">The sequence shown here is derived from an EMBL/GenBank/DDBJ whole genome shotgun (WGS) entry which is preliminary data.</text>
</comment>
<dbReference type="AlphaFoldDB" id="A0A0A5GLF6"/>
<evidence type="ECO:0008006" key="6">
    <source>
        <dbReference type="Google" id="ProtNLM"/>
    </source>
</evidence>
<evidence type="ECO:0000313" key="5">
    <source>
        <dbReference type="Proteomes" id="UP000030528"/>
    </source>
</evidence>